<feature type="compositionally biased region" description="Basic residues" evidence="1">
    <location>
        <begin position="212"/>
        <end position="226"/>
    </location>
</feature>
<evidence type="ECO:0000256" key="1">
    <source>
        <dbReference type="SAM" id="MobiDB-lite"/>
    </source>
</evidence>
<accession>Q2QQU5</accession>
<proteinExistence type="predicted"/>
<reference evidence="2" key="3">
    <citation type="submission" date="2006-01" db="EMBL/GenBank/DDBJ databases">
        <authorList>
            <person name="Buell R."/>
        </authorList>
    </citation>
    <scope>NUCLEOTIDE SEQUENCE</scope>
</reference>
<sequence length="226" mass="24598">MALAVDDHEAVADDFRGATFHHRHHALVKNAYLPHILAEGRTVTVRNHLRRLFTDGWRRSGVAAASSEARLRRPLVVLLLCAPTVDEFIPVNPLLGLFVITACGSTGLWKRLEVRKGGDSDGAPTRRMAWEAGRAGRASSPIITGETALVSIDRSNYVVTSAFMRVSAFRYGEAQKSVGGGPLPTSLYIGLVKGGDQVIGLLGLKKGGERRGQRKPKRGIPKRRDM</sequence>
<reference evidence="2" key="1">
    <citation type="journal article" date="2005" name="BMC Biol.">
        <title>The sequence of rice chromosomes 11 and 12, rich in disease resistance genes and recent gene duplications.</title>
        <authorList>
            <consortium name="The rice chromosomes 11 and 12 sequencing consortia"/>
        </authorList>
    </citation>
    <scope>NUCLEOTIDE SEQUENCE [LARGE SCALE GENOMIC DNA]</scope>
</reference>
<feature type="region of interest" description="Disordered" evidence="1">
    <location>
        <begin position="206"/>
        <end position="226"/>
    </location>
</feature>
<protein>
    <submittedName>
        <fullName evidence="2">Uncharacterized protein</fullName>
    </submittedName>
</protein>
<evidence type="ECO:0000313" key="2">
    <source>
        <dbReference type="EMBL" id="ABA98504.2"/>
    </source>
</evidence>
<dbReference type="EMBL" id="DP000011">
    <property type="protein sequence ID" value="ABA98504.2"/>
    <property type="molecule type" value="Genomic_DNA"/>
</dbReference>
<reference evidence="2" key="2">
    <citation type="submission" date="2005-04" db="EMBL/GenBank/DDBJ databases">
        <authorList>
            <person name="Buell C.R."/>
            <person name="Wing R.A."/>
            <person name="McCombie W.A."/>
            <person name="Ouyang S."/>
        </authorList>
    </citation>
    <scope>NUCLEOTIDE SEQUENCE</scope>
</reference>
<name>Q2QQU5_ORYSJ</name>
<gene>
    <name evidence="2" type="ordered locus">LOC_Os12g29830</name>
</gene>
<dbReference type="AlphaFoldDB" id="Q2QQU5"/>
<organism evidence="2">
    <name type="scientific">Oryza sativa subsp. japonica</name>
    <name type="common">Rice</name>
    <dbReference type="NCBI Taxonomy" id="39947"/>
    <lineage>
        <taxon>Eukaryota</taxon>
        <taxon>Viridiplantae</taxon>
        <taxon>Streptophyta</taxon>
        <taxon>Embryophyta</taxon>
        <taxon>Tracheophyta</taxon>
        <taxon>Spermatophyta</taxon>
        <taxon>Magnoliopsida</taxon>
        <taxon>Liliopsida</taxon>
        <taxon>Poales</taxon>
        <taxon>Poaceae</taxon>
        <taxon>BOP clade</taxon>
        <taxon>Oryzoideae</taxon>
        <taxon>Oryzeae</taxon>
        <taxon>Oryzinae</taxon>
        <taxon>Oryza</taxon>
        <taxon>Oryza sativa</taxon>
    </lineage>
</organism>